<proteinExistence type="predicted"/>
<gene>
    <name evidence="2" type="ORF">KIPB_011161</name>
</gene>
<dbReference type="Proteomes" id="UP000265618">
    <property type="component" value="Unassembled WGS sequence"/>
</dbReference>
<name>A0A9K3D641_9EUKA</name>
<sequence length="149" mass="15889">HSPEECPFCQGALDTLAGHPPEEDIHNPVRFYAAPLGLSLHAIYLGSSVAGMDMQCVAPLPRWVVDGSVKGPATYEAVYHDPSLSHITVTDTEESKARKRSRKGAGGLTAYPDSVVPDGLFEKSVTVNGVEVDVRHALNTVLAAIKALE</sequence>
<dbReference type="AlphaFoldDB" id="A0A9K3D641"/>
<comment type="caution">
    <text evidence="2">The sequence shown here is derived from an EMBL/GenBank/DDBJ whole genome shotgun (WGS) entry which is preliminary data.</text>
</comment>
<feature type="non-terminal residue" evidence="2">
    <location>
        <position position="1"/>
    </location>
</feature>
<feature type="region of interest" description="Disordered" evidence="1">
    <location>
        <begin position="90"/>
        <end position="110"/>
    </location>
</feature>
<evidence type="ECO:0000256" key="1">
    <source>
        <dbReference type="SAM" id="MobiDB-lite"/>
    </source>
</evidence>
<organism evidence="2 3">
    <name type="scientific">Kipferlia bialata</name>
    <dbReference type="NCBI Taxonomy" id="797122"/>
    <lineage>
        <taxon>Eukaryota</taxon>
        <taxon>Metamonada</taxon>
        <taxon>Carpediemonas-like organisms</taxon>
        <taxon>Kipferlia</taxon>
    </lineage>
</organism>
<protein>
    <submittedName>
        <fullName evidence="2">Uncharacterized protein</fullName>
    </submittedName>
</protein>
<dbReference type="EMBL" id="BDIP01004428">
    <property type="protein sequence ID" value="GIQ88822.1"/>
    <property type="molecule type" value="Genomic_DNA"/>
</dbReference>
<accession>A0A9K3D641</accession>
<reference evidence="2 3" key="1">
    <citation type="journal article" date="2018" name="PLoS ONE">
        <title>The draft genome of Kipferlia bialata reveals reductive genome evolution in fornicate parasites.</title>
        <authorList>
            <person name="Tanifuji G."/>
            <person name="Takabayashi S."/>
            <person name="Kume K."/>
            <person name="Takagi M."/>
            <person name="Nakayama T."/>
            <person name="Kamikawa R."/>
            <person name="Inagaki Y."/>
            <person name="Hashimoto T."/>
        </authorList>
    </citation>
    <scope>NUCLEOTIDE SEQUENCE [LARGE SCALE GENOMIC DNA]</scope>
    <source>
        <strain evidence="2">NY0173</strain>
    </source>
</reference>
<evidence type="ECO:0000313" key="3">
    <source>
        <dbReference type="Proteomes" id="UP000265618"/>
    </source>
</evidence>
<evidence type="ECO:0000313" key="2">
    <source>
        <dbReference type="EMBL" id="GIQ88822.1"/>
    </source>
</evidence>
<keyword evidence="3" id="KW-1185">Reference proteome</keyword>